<dbReference type="EMBL" id="KZ824933">
    <property type="protein sequence ID" value="RAH75403.1"/>
    <property type="molecule type" value="Genomic_DNA"/>
</dbReference>
<keyword evidence="2" id="KW-1185">Reference proteome</keyword>
<gene>
    <name evidence="1" type="ORF">BO66DRAFT_467128</name>
</gene>
<protein>
    <submittedName>
        <fullName evidence="1">Uncharacterized protein</fullName>
    </submittedName>
</protein>
<evidence type="ECO:0000313" key="1">
    <source>
        <dbReference type="EMBL" id="RAH75403.1"/>
    </source>
</evidence>
<dbReference type="Proteomes" id="UP000249661">
    <property type="component" value="Unassembled WGS sequence"/>
</dbReference>
<evidence type="ECO:0000313" key="2">
    <source>
        <dbReference type="Proteomes" id="UP000249661"/>
    </source>
</evidence>
<accession>A0ACD1HPU1</accession>
<reference evidence="1" key="1">
    <citation type="submission" date="2018-02" db="EMBL/GenBank/DDBJ databases">
        <title>The genomes of Aspergillus section Nigri reveals drivers in fungal speciation.</title>
        <authorList>
            <consortium name="DOE Joint Genome Institute"/>
            <person name="Vesth T.C."/>
            <person name="Nybo J."/>
            <person name="Theobald S."/>
            <person name="Brandl J."/>
            <person name="Frisvad J.C."/>
            <person name="Nielsen K.F."/>
            <person name="Lyhne E.K."/>
            <person name="Kogle M.E."/>
            <person name="Kuo A."/>
            <person name="Riley R."/>
            <person name="Clum A."/>
            <person name="Nolan M."/>
            <person name="Lipzen A."/>
            <person name="Salamov A."/>
            <person name="Henrissat B."/>
            <person name="Wiebenga A."/>
            <person name="De vries R.P."/>
            <person name="Grigoriev I.V."/>
            <person name="Mortensen U.H."/>
            <person name="Andersen M.R."/>
            <person name="Baker S.E."/>
        </authorList>
    </citation>
    <scope>NUCLEOTIDE SEQUENCE</scope>
    <source>
        <strain evidence="1">CBS 121060</strain>
    </source>
</reference>
<proteinExistence type="predicted"/>
<name>A0ACD1HPU1_9EURO</name>
<sequence>MLAAINSTVINTDEFFPSILQPHGKEKLTPWVFEHADSADLFCVDRWPKDESKEFQEIFHLFNSYVSEANLFDAFLAEPDPLQAYYPEANPMTLIALSRACWKMWWGERSL</sequence>
<organism evidence="1 2">
    <name type="scientific">Aspergillus aculeatinus CBS 121060</name>
    <dbReference type="NCBI Taxonomy" id="1448322"/>
    <lineage>
        <taxon>Eukaryota</taxon>
        <taxon>Fungi</taxon>
        <taxon>Dikarya</taxon>
        <taxon>Ascomycota</taxon>
        <taxon>Pezizomycotina</taxon>
        <taxon>Eurotiomycetes</taxon>
        <taxon>Eurotiomycetidae</taxon>
        <taxon>Eurotiales</taxon>
        <taxon>Aspergillaceae</taxon>
        <taxon>Aspergillus</taxon>
        <taxon>Aspergillus subgen. Circumdati</taxon>
    </lineage>
</organism>